<dbReference type="Pfam" id="PF00041">
    <property type="entry name" value="fn3"/>
    <property type="match status" value="1"/>
</dbReference>
<dbReference type="PANTHER" id="PTHR33332">
    <property type="entry name" value="REVERSE TRANSCRIPTASE DOMAIN-CONTAINING PROTEIN"/>
    <property type="match status" value="1"/>
</dbReference>
<evidence type="ECO:0000313" key="3">
    <source>
        <dbReference type="Proteomes" id="UP001623348"/>
    </source>
</evidence>
<sequence length="566" mass="63869">MGRRNPKHKHRLGREWVESSPEEKDLGVLVNQKLNIMQQCTLAAQKANCIPGYIKSSVTSMSREVILPLYSALMRPPPGVLCPALASPVQDRHGPVGVKSGLPMTVIVSKTAAVSHVRTKKTNLASAATAHVQNMQIAGGAAALVQMTQTANSAAAVERIQHVSIMKARAAEALSMNHIAQEHQELFIRQVVDNDLMEVILFKNNFKTYKDTKRKEIRNGFLKLRMVLHEQEKEMMELLENIELKKQKEISEYINYTSSQLSYMDGLIQYSKEALKEESQVVFLQSAHCLVKEIENAVPSIFQPSPRLKEDPLRKLQLNFDELFSVLQGLVPSLSRIKQSESKADKYPYSFNPEIMVPRHVSNTHKSKQATLFRSPSLNSVFDLGVLSKDTVRRPSSTPSHRPTESNEVCAYWDTACETPRKERKYQIINFSSPEPIDNESAPVPGPVVIYQTVVYSRSAKIYWTCPTEDVDFFEVEFYEVAGIGPDNIVQAQLAGQLSKIQQQNLEIHNLDPNTKYLFKVRAVNASGRGEWSEICKIITSHEYGKTEDRWEKQKSIQGALHTPNR</sequence>
<gene>
    <name evidence="2" type="ORF">GRJ2_001812700</name>
</gene>
<feature type="domain" description="Fibronectin type-III" evidence="1">
    <location>
        <begin position="444"/>
        <end position="544"/>
    </location>
</feature>
<keyword evidence="3" id="KW-1185">Reference proteome</keyword>
<accession>A0ABC9X7C5</accession>
<protein>
    <submittedName>
        <fullName evidence="2">Tripartite motif-containing protein 42</fullName>
    </submittedName>
</protein>
<dbReference type="Proteomes" id="UP001623348">
    <property type="component" value="Unassembled WGS sequence"/>
</dbReference>
<evidence type="ECO:0000259" key="1">
    <source>
        <dbReference type="PROSITE" id="PS50853"/>
    </source>
</evidence>
<comment type="caution">
    <text evidence="2">The sequence shown here is derived from an EMBL/GenBank/DDBJ whole genome shotgun (WGS) entry which is preliminary data.</text>
</comment>
<evidence type="ECO:0000313" key="2">
    <source>
        <dbReference type="EMBL" id="GAB0193474.1"/>
    </source>
</evidence>
<dbReference type="EMBL" id="BAAFJT010000009">
    <property type="protein sequence ID" value="GAB0193474.1"/>
    <property type="molecule type" value="Genomic_DNA"/>
</dbReference>
<dbReference type="InterPro" id="IPR036116">
    <property type="entry name" value="FN3_sf"/>
</dbReference>
<organism evidence="2 3">
    <name type="scientific">Grus japonensis</name>
    <name type="common">Japanese crane</name>
    <name type="synonym">Red-crowned crane</name>
    <dbReference type="NCBI Taxonomy" id="30415"/>
    <lineage>
        <taxon>Eukaryota</taxon>
        <taxon>Metazoa</taxon>
        <taxon>Chordata</taxon>
        <taxon>Craniata</taxon>
        <taxon>Vertebrata</taxon>
        <taxon>Euteleostomi</taxon>
        <taxon>Archelosauria</taxon>
        <taxon>Archosauria</taxon>
        <taxon>Dinosauria</taxon>
        <taxon>Saurischia</taxon>
        <taxon>Theropoda</taxon>
        <taxon>Coelurosauria</taxon>
        <taxon>Aves</taxon>
        <taxon>Neognathae</taxon>
        <taxon>Neoaves</taxon>
        <taxon>Gruiformes</taxon>
        <taxon>Gruidae</taxon>
        <taxon>Grus</taxon>
    </lineage>
</organism>
<dbReference type="SUPFAM" id="SSF49265">
    <property type="entry name" value="Fibronectin type III"/>
    <property type="match status" value="1"/>
</dbReference>
<dbReference type="AlphaFoldDB" id="A0ABC9X7C5"/>
<dbReference type="InterPro" id="IPR003961">
    <property type="entry name" value="FN3_dom"/>
</dbReference>
<dbReference type="CDD" id="cd00063">
    <property type="entry name" value="FN3"/>
    <property type="match status" value="1"/>
</dbReference>
<proteinExistence type="predicted"/>
<dbReference type="Gene3D" id="2.60.40.10">
    <property type="entry name" value="Immunoglobulins"/>
    <property type="match status" value="1"/>
</dbReference>
<name>A0ABC9X7C5_GRUJA</name>
<reference evidence="2 3" key="1">
    <citation type="submission" date="2024-06" db="EMBL/GenBank/DDBJ databases">
        <title>The draft genome of Grus japonensis, version 3.</title>
        <authorList>
            <person name="Nabeshima K."/>
            <person name="Suzuki S."/>
            <person name="Onuma M."/>
        </authorList>
    </citation>
    <scope>NUCLEOTIDE SEQUENCE [LARGE SCALE GENOMIC DNA]</scope>
    <source>
        <strain evidence="2 3">451A</strain>
    </source>
</reference>
<dbReference type="SMART" id="SM00060">
    <property type="entry name" value="FN3"/>
    <property type="match status" value="1"/>
</dbReference>
<dbReference type="PROSITE" id="PS50853">
    <property type="entry name" value="FN3"/>
    <property type="match status" value="1"/>
</dbReference>
<dbReference type="InterPro" id="IPR013783">
    <property type="entry name" value="Ig-like_fold"/>
</dbReference>